<accession>A0AAV7GDN6</accession>
<dbReference type="AlphaFoldDB" id="A0AAV7GDN6"/>
<organism evidence="1 2">
    <name type="scientific">Dendrobium chrysotoxum</name>
    <name type="common">Orchid</name>
    <dbReference type="NCBI Taxonomy" id="161865"/>
    <lineage>
        <taxon>Eukaryota</taxon>
        <taxon>Viridiplantae</taxon>
        <taxon>Streptophyta</taxon>
        <taxon>Embryophyta</taxon>
        <taxon>Tracheophyta</taxon>
        <taxon>Spermatophyta</taxon>
        <taxon>Magnoliopsida</taxon>
        <taxon>Liliopsida</taxon>
        <taxon>Asparagales</taxon>
        <taxon>Orchidaceae</taxon>
        <taxon>Epidendroideae</taxon>
        <taxon>Malaxideae</taxon>
        <taxon>Dendrobiinae</taxon>
        <taxon>Dendrobium</taxon>
    </lineage>
</organism>
<proteinExistence type="predicted"/>
<dbReference type="EMBL" id="JAGFBR010000016">
    <property type="protein sequence ID" value="KAH0453498.1"/>
    <property type="molecule type" value="Genomic_DNA"/>
</dbReference>
<evidence type="ECO:0000313" key="1">
    <source>
        <dbReference type="EMBL" id="KAH0453498.1"/>
    </source>
</evidence>
<keyword evidence="2" id="KW-1185">Reference proteome</keyword>
<sequence>MVVIGCFGFPPIPSTFPLYSPAGSRRSGEAIRIVGVRLRLEGKAGSTGAKIFCLEILRAVVFLKVLKWFCSRGEDKL</sequence>
<gene>
    <name evidence="1" type="ORF">IEQ34_017822</name>
</gene>
<name>A0AAV7GDN6_DENCH</name>
<evidence type="ECO:0000313" key="2">
    <source>
        <dbReference type="Proteomes" id="UP000775213"/>
    </source>
</evidence>
<comment type="caution">
    <text evidence="1">The sequence shown here is derived from an EMBL/GenBank/DDBJ whole genome shotgun (WGS) entry which is preliminary data.</text>
</comment>
<protein>
    <submittedName>
        <fullName evidence="1">Uncharacterized protein</fullName>
    </submittedName>
</protein>
<reference evidence="1 2" key="1">
    <citation type="journal article" date="2021" name="Hortic Res">
        <title>Chromosome-scale assembly of the Dendrobium chrysotoxum genome enhances the understanding of orchid evolution.</title>
        <authorList>
            <person name="Zhang Y."/>
            <person name="Zhang G.Q."/>
            <person name="Zhang D."/>
            <person name="Liu X.D."/>
            <person name="Xu X.Y."/>
            <person name="Sun W.H."/>
            <person name="Yu X."/>
            <person name="Zhu X."/>
            <person name="Wang Z.W."/>
            <person name="Zhao X."/>
            <person name="Zhong W.Y."/>
            <person name="Chen H."/>
            <person name="Yin W.L."/>
            <person name="Huang T."/>
            <person name="Niu S.C."/>
            <person name="Liu Z.J."/>
        </authorList>
    </citation>
    <scope>NUCLEOTIDE SEQUENCE [LARGE SCALE GENOMIC DNA]</scope>
    <source>
        <strain evidence="1">Lindl</strain>
    </source>
</reference>
<dbReference type="Proteomes" id="UP000775213">
    <property type="component" value="Unassembled WGS sequence"/>
</dbReference>